<evidence type="ECO:0000256" key="21">
    <source>
        <dbReference type="ARBA" id="ARBA00022840"/>
    </source>
</evidence>
<dbReference type="CDD" id="cd00053">
    <property type="entry name" value="EGF"/>
    <property type="match status" value="1"/>
</dbReference>
<feature type="transmembrane region" description="Helical" evidence="36">
    <location>
        <begin position="861"/>
        <end position="883"/>
    </location>
</feature>
<evidence type="ECO:0000256" key="26">
    <source>
        <dbReference type="ARBA" id="ARBA00023170"/>
    </source>
</evidence>
<keyword evidence="29" id="KW-0539">Nucleus</keyword>
<keyword evidence="11" id="KW-0808">Transferase</keyword>
<evidence type="ECO:0000256" key="2">
    <source>
        <dbReference type="ARBA" id="ARBA00004123"/>
    </source>
</evidence>
<evidence type="ECO:0000256" key="16">
    <source>
        <dbReference type="ARBA" id="ARBA00022741"/>
    </source>
</evidence>
<dbReference type="Pfam" id="PF01453">
    <property type="entry name" value="B_lectin"/>
    <property type="match status" value="1"/>
</dbReference>
<evidence type="ECO:0000256" key="18">
    <source>
        <dbReference type="ARBA" id="ARBA00022777"/>
    </source>
</evidence>
<keyword evidence="41" id="KW-1185">Reference proteome</keyword>
<dbReference type="SUPFAM" id="SSF56281">
    <property type="entry name" value="Metallo-hydrolase/oxidoreductase"/>
    <property type="match status" value="1"/>
</dbReference>
<dbReference type="GO" id="GO:0006281">
    <property type="term" value="P:DNA repair"/>
    <property type="evidence" value="ECO:0007669"/>
    <property type="project" value="UniProtKB-KW"/>
</dbReference>
<dbReference type="GO" id="GO:0048544">
    <property type="term" value="P:recognition of pollen"/>
    <property type="evidence" value="ECO:0007669"/>
    <property type="project" value="InterPro"/>
</dbReference>
<evidence type="ECO:0000256" key="5">
    <source>
        <dbReference type="ARBA" id="ARBA00012513"/>
    </source>
</evidence>
<evidence type="ECO:0000256" key="28">
    <source>
        <dbReference type="ARBA" id="ARBA00023204"/>
    </source>
</evidence>
<dbReference type="InterPro" id="IPR036866">
    <property type="entry name" value="RibonucZ/Hydroxyglut_hydro"/>
</dbReference>
<sequence length="1223" mass="136912">MERGMISVDRWSEGSQVYFLTHLHADHTAGLSPSWNRGSLFCSRITAKLFPPKFPGFDLSLLRVLEIGKVYSLSLVSLSSGLETRVEVIAIDANHCPGAVMYLFRGDFGSVLYTGDFRWEVTCKIAEVGKSMLLGALKNDKIDTLYLDNTYCNPSYSFPSREVAAQQVVNIINSYPEHDIIIGIDSLGKEDLLLYISKMLKVKIWVWPERLQTMHLLGLHGNFTTKTTLTRVRAVPRYSFSAETLEGLNTMRPTIGIMPSGLPWALKKDGCKDKSCGLPSTRPEMPISLDINMPNNIRKHHQYIYTVPYSDHSCFSEIVEFVKFLCPSHIKGIVSSSSSYIDPCYYLRNIYGTSSLYKNPEVIKEGRGRVEGKRKSTLACDSCIEENLKRKRVKEYQSCLHKTRAYIIRGNQQGSPYAETYHNKNMNLIAETSLFFCFFFVLFFIPCLSSGADTLLVNQSLSGDQTLVSLAGNFELGFFRPGESPNYYIGIWYKKASSNPPTVIWVANRDTPISDKFSFKLKIKDGNLVLLNESNAQIWSTDLMISTSSSFASVVLLDDGNLVFRNGSSSSPPIWQTFEHPTHALLPGTKLGYNKFTNTKQGLTSWRSREDPAMGLFSLEIDPNASSYVLKWNNSVEYWGSGSWNGRVFSSVPEMKSDFKYHFNFISNENESRFTYSVDDTSIITTLIMGPSGEIQQLAWFESAKQWFLVWSQPKTKCEIYDFCGTFGTCKQTTGSAFCSCLTGFMPRSEGDWHQSNYSGGCVRKTSLQCGRNVETLDFLTITVKDVPPNSFVAVGSYGECHSNCLNNCSCIAYSFVDNMCLVWEGDLLNLSEDNANGQNIYVKVASKDLQHRKKHKGVPILIVVGSIAGVVFVLGLIVLIFYRRKRKVVEITTMDGLLVAFAYRDLQVATKNFSNKLGGGGFGSVFKGVLRDSSVVAVKKLESMSQGEKQFRSEVSTIGTIQHVHLVRLRGFCAQGNNKLLVYDYMPNGSLNSHLFHEKPVLNWKTRYEIALGTARGLVYLHEKCRDRIIHCDIKPENILLDDSFCPKVADFGLAKLVGRDFSRVLTTIRGTRGYLAPEWLSGVAVTTKADVFSYGMLLFELISGKRNTQQSEDSGNTFFPCLAASVLMEGSDILGLLDNRLNMEANIEEVSKICKVALWCIQDEEESRPSMSVVEHILEGVLDVSMPPVPRTIQLQDDNTEDLVFLTELSSQGSSREASSS</sequence>
<feature type="domain" description="Protein kinase" evidence="37">
    <location>
        <begin position="912"/>
        <end position="1181"/>
    </location>
</feature>
<feature type="domain" description="Bulb-type lectin" evidence="38">
    <location>
        <begin position="452"/>
        <end position="577"/>
    </location>
</feature>
<dbReference type="InterPro" id="IPR011084">
    <property type="entry name" value="DRMBL"/>
</dbReference>
<keyword evidence="20" id="KW-0269">Exonuclease</keyword>
<keyword evidence="15" id="KW-0430">Lectin</keyword>
<evidence type="ECO:0000256" key="4">
    <source>
        <dbReference type="ARBA" id="ARBA00004574"/>
    </source>
</evidence>
<dbReference type="AlphaFoldDB" id="A0AA38T8F4"/>
<dbReference type="SUPFAM" id="SSF51110">
    <property type="entry name" value="alpha-D-mannose-specific plant lectins"/>
    <property type="match status" value="1"/>
</dbReference>
<keyword evidence="9" id="KW-0723">Serine/threonine-protein kinase</keyword>
<dbReference type="EMBL" id="JARYMX010000005">
    <property type="protein sequence ID" value="KAJ9549331.1"/>
    <property type="molecule type" value="Genomic_DNA"/>
</dbReference>
<proteinExistence type="predicted"/>
<keyword evidence="12 36" id="KW-0812">Transmembrane</keyword>
<evidence type="ECO:0000256" key="7">
    <source>
        <dbReference type="ARBA" id="ARBA00022454"/>
    </source>
</evidence>
<comment type="caution">
    <text evidence="40">The sequence shown here is derived from an EMBL/GenBank/DDBJ whole genome shotgun (WGS) entry which is preliminary data.</text>
</comment>
<evidence type="ECO:0000256" key="31">
    <source>
        <dbReference type="ARBA" id="ARBA00041693"/>
    </source>
</evidence>
<dbReference type="Pfam" id="PF00954">
    <property type="entry name" value="S_locus_glycop"/>
    <property type="match status" value="1"/>
</dbReference>
<keyword evidence="28" id="KW-0234">DNA repair</keyword>
<dbReference type="EC" id="2.7.11.1" evidence="5"/>
<dbReference type="GO" id="GO:0008800">
    <property type="term" value="F:beta-lactamase activity"/>
    <property type="evidence" value="ECO:0007669"/>
    <property type="project" value="UniProtKB-EC"/>
</dbReference>
<evidence type="ECO:0000313" key="40">
    <source>
        <dbReference type="EMBL" id="KAJ9549331.1"/>
    </source>
</evidence>
<feature type="binding site" evidence="35">
    <location>
        <position position="941"/>
    </location>
    <ligand>
        <name>ATP</name>
        <dbReference type="ChEBI" id="CHEBI:30616"/>
    </ligand>
</feature>
<dbReference type="Gene3D" id="3.60.15.10">
    <property type="entry name" value="Ribonuclease Z/Hydroxyacylglutathione hydrolase-like"/>
    <property type="match status" value="1"/>
</dbReference>
<comment type="subcellular location">
    <subcellularLocation>
        <location evidence="3">Cell membrane</location>
        <topology evidence="3">Single-pass type I membrane protein</topology>
    </subcellularLocation>
    <subcellularLocation>
        <location evidence="4">Chromosome</location>
        <location evidence="4">Telomere</location>
    </subcellularLocation>
    <subcellularLocation>
        <location evidence="2">Nucleus</location>
    </subcellularLocation>
</comment>
<dbReference type="Gene3D" id="1.10.510.10">
    <property type="entry name" value="Transferase(Phosphotransferase) domain 1"/>
    <property type="match status" value="1"/>
</dbReference>
<evidence type="ECO:0000256" key="35">
    <source>
        <dbReference type="PROSITE-ProRule" id="PRU10141"/>
    </source>
</evidence>
<dbReference type="InterPro" id="IPR000719">
    <property type="entry name" value="Prot_kinase_dom"/>
</dbReference>
<dbReference type="SMART" id="SM00108">
    <property type="entry name" value="B_lectin"/>
    <property type="match status" value="1"/>
</dbReference>
<evidence type="ECO:0000259" key="37">
    <source>
        <dbReference type="PROSITE" id="PS50011"/>
    </source>
</evidence>
<dbReference type="FunFam" id="3.40.50.12650:FF:000003">
    <property type="entry name" value="DNA cross-link repair 1B"/>
    <property type="match status" value="1"/>
</dbReference>
<dbReference type="InterPro" id="IPR011009">
    <property type="entry name" value="Kinase-like_dom_sf"/>
</dbReference>
<keyword evidence="22" id="KW-0779">Telomere</keyword>
<evidence type="ECO:0000259" key="38">
    <source>
        <dbReference type="PROSITE" id="PS50927"/>
    </source>
</evidence>
<dbReference type="Gene3D" id="3.30.200.20">
    <property type="entry name" value="Phosphorylase Kinase, domain 1"/>
    <property type="match status" value="1"/>
</dbReference>
<evidence type="ECO:0000256" key="15">
    <source>
        <dbReference type="ARBA" id="ARBA00022734"/>
    </source>
</evidence>
<dbReference type="SUPFAM" id="SSF56112">
    <property type="entry name" value="Protein kinase-like (PK-like)"/>
    <property type="match status" value="1"/>
</dbReference>
<evidence type="ECO:0000256" key="13">
    <source>
        <dbReference type="ARBA" id="ARBA00022722"/>
    </source>
</evidence>
<evidence type="ECO:0000256" key="23">
    <source>
        <dbReference type="ARBA" id="ARBA00022989"/>
    </source>
</evidence>
<dbReference type="GO" id="GO:0030246">
    <property type="term" value="F:carbohydrate binding"/>
    <property type="evidence" value="ECO:0007669"/>
    <property type="project" value="UniProtKB-KW"/>
</dbReference>
<keyword evidence="16 35" id="KW-0547">Nucleotide-binding</keyword>
<evidence type="ECO:0000259" key="39">
    <source>
        <dbReference type="PROSITE" id="PS50948"/>
    </source>
</evidence>
<dbReference type="PROSITE" id="PS50948">
    <property type="entry name" value="PAN"/>
    <property type="match status" value="1"/>
</dbReference>
<evidence type="ECO:0000256" key="1">
    <source>
        <dbReference type="ARBA" id="ARBA00001526"/>
    </source>
</evidence>
<reference evidence="40" key="1">
    <citation type="submission" date="2023-03" db="EMBL/GenBank/DDBJ databases">
        <title>Chromosome-scale reference genome and RAD-based genetic map of yellow starthistle (Centaurea solstitialis) reveal putative structural variation and QTLs associated with invader traits.</title>
        <authorList>
            <person name="Reatini B."/>
            <person name="Cang F.A."/>
            <person name="Jiang Q."/>
            <person name="Mckibben M.T.W."/>
            <person name="Barker M.S."/>
            <person name="Rieseberg L.H."/>
            <person name="Dlugosch K.M."/>
        </authorList>
    </citation>
    <scope>NUCLEOTIDE SEQUENCE</scope>
    <source>
        <strain evidence="40">CAN-66</strain>
        <tissue evidence="40">Leaf</tissue>
    </source>
</reference>
<evidence type="ECO:0000256" key="33">
    <source>
        <dbReference type="ARBA" id="ARBA00047899"/>
    </source>
</evidence>
<dbReference type="Pfam" id="PF08276">
    <property type="entry name" value="PAN_2"/>
    <property type="match status" value="1"/>
</dbReference>
<comment type="catalytic activity">
    <reaction evidence="33">
        <text>L-threonyl-[protein] + ATP = O-phospho-L-threonyl-[protein] + ADP + H(+)</text>
        <dbReference type="Rhea" id="RHEA:46608"/>
        <dbReference type="Rhea" id="RHEA-COMP:11060"/>
        <dbReference type="Rhea" id="RHEA-COMP:11605"/>
        <dbReference type="ChEBI" id="CHEBI:15378"/>
        <dbReference type="ChEBI" id="CHEBI:30013"/>
        <dbReference type="ChEBI" id="CHEBI:30616"/>
        <dbReference type="ChEBI" id="CHEBI:61977"/>
        <dbReference type="ChEBI" id="CHEBI:456216"/>
        <dbReference type="EC" id="2.7.11.1"/>
    </reaction>
</comment>
<dbReference type="GO" id="GO:0004527">
    <property type="term" value="F:exonuclease activity"/>
    <property type="evidence" value="ECO:0007669"/>
    <property type="project" value="UniProtKB-KW"/>
</dbReference>
<evidence type="ECO:0000256" key="24">
    <source>
        <dbReference type="ARBA" id="ARBA00023136"/>
    </source>
</evidence>
<dbReference type="Pfam" id="PF07522">
    <property type="entry name" value="DRMBL"/>
    <property type="match status" value="1"/>
</dbReference>
<dbReference type="PANTHER" id="PTHR47974:SF19">
    <property type="entry name" value="RECEPTOR-LIKE SERINE_THREONINE-PROTEIN KINASE"/>
    <property type="match status" value="1"/>
</dbReference>
<evidence type="ECO:0000256" key="6">
    <source>
        <dbReference type="ARBA" id="ARBA00012865"/>
    </source>
</evidence>
<gene>
    <name evidence="40" type="ORF">OSB04_021874</name>
</gene>
<evidence type="ECO:0000256" key="17">
    <source>
        <dbReference type="ARBA" id="ARBA00022763"/>
    </source>
</evidence>
<evidence type="ECO:0000256" key="36">
    <source>
        <dbReference type="SAM" id="Phobius"/>
    </source>
</evidence>
<keyword evidence="21 35" id="KW-0067">ATP-binding</keyword>
<dbReference type="CDD" id="cd00028">
    <property type="entry name" value="B_lectin"/>
    <property type="match status" value="1"/>
</dbReference>
<evidence type="ECO:0000313" key="41">
    <source>
        <dbReference type="Proteomes" id="UP001172457"/>
    </source>
</evidence>
<evidence type="ECO:0000256" key="34">
    <source>
        <dbReference type="ARBA" id="ARBA00048679"/>
    </source>
</evidence>
<dbReference type="PANTHER" id="PTHR47974">
    <property type="entry name" value="OS07G0415500 PROTEIN"/>
    <property type="match status" value="1"/>
</dbReference>
<dbReference type="Gene3D" id="3.40.50.12650">
    <property type="match status" value="1"/>
</dbReference>
<dbReference type="InterPro" id="IPR001480">
    <property type="entry name" value="Bulb-type_lectin_dom"/>
</dbReference>
<evidence type="ECO:0000256" key="20">
    <source>
        <dbReference type="ARBA" id="ARBA00022839"/>
    </source>
</evidence>
<comment type="catalytic activity">
    <reaction evidence="1">
        <text>a beta-lactam + H2O = a substituted beta-amino acid</text>
        <dbReference type="Rhea" id="RHEA:20401"/>
        <dbReference type="ChEBI" id="CHEBI:15377"/>
        <dbReference type="ChEBI" id="CHEBI:35627"/>
        <dbReference type="ChEBI" id="CHEBI:140347"/>
        <dbReference type="EC" id="3.5.2.6"/>
    </reaction>
</comment>
<keyword evidence="27" id="KW-0325">Glycoprotein</keyword>
<dbReference type="PROSITE" id="PS50011">
    <property type="entry name" value="PROTEIN_KINASE_DOM"/>
    <property type="match status" value="1"/>
</dbReference>
<dbReference type="FunFam" id="3.60.15.10:FF:000061">
    <property type="entry name" value="Interstrand crosslink repair protein"/>
    <property type="match status" value="1"/>
</dbReference>
<evidence type="ECO:0000256" key="9">
    <source>
        <dbReference type="ARBA" id="ARBA00022527"/>
    </source>
</evidence>
<keyword evidence="10" id="KW-0597">Phosphoprotein</keyword>
<evidence type="ECO:0000256" key="3">
    <source>
        <dbReference type="ARBA" id="ARBA00004251"/>
    </source>
</evidence>
<comment type="catalytic activity">
    <reaction evidence="34">
        <text>L-seryl-[protein] + ATP = O-phospho-L-seryl-[protein] + ADP + H(+)</text>
        <dbReference type="Rhea" id="RHEA:17989"/>
        <dbReference type="Rhea" id="RHEA-COMP:9863"/>
        <dbReference type="Rhea" id="RHEA-COMP:11604"/>
        <dbReference type="ChEBI" id="CHEBI:15378"/>
        <dbReference type="ChEBI" id="CHEBI:29999"/>
        <dbReference type="ChEBI" id="CHEBI:30616"/>
        <dbReference type="ChEBI" id="CHEBI:83421"/>
        <dbReference type="ChEBI" id="CHEBI:456216"/>
        <dbReference type="EC" id="2.7.11.1"/>
    </reaction>
</comment>
<evidence type="ECO:0000256" key="19">
    <source>
        <dbReference type="ARBA" id="ARBA00022801"/>
    </source>
</evidence>
<dbReference type="GO" id="GO:0005524">
    <property type="term" value="F:ATP binding"/>
    <property type="evidence" value="ECO:0007669"/>
    <property type="project" value="UniProtKB-UniRule"/>
</dbReference>
<evidence type="ECO:0000256" key="12">
    <source>
        <dbReference type="ARBA" id="ARBA00022692"/>
    </source>
</evidence>
<dbReference type="InterPro" id="IPR017441">
    <property type="entry name" value="Protein_kinase_ATP_BS"/>
</dbReference>
<dbReference type="InterPro" id="IPR036426">
    <property type="entry name" value="Bulb-type_lectin_dom_sf"/>
</dbReference>
<keyword evidence="25" id="KW-1015">Disulfide bond</keyword>
<evidence type="ECO:0000256" key="10">
    <source>
        <dbReference type="ARBA" id="ARBA00022553"/>
    </source>
</evidence>
<name>A0AA38T8F4_9ASTR</name>
<evidence type="ECO:0000256" key="22">
    <source>
        <dbReference type="ARBA" id="ARBA00022895"/>
    </source>
</evidence>
<dbReference type="FunFam" id="3.30.200.20:FF:000370">
    <property type="entry name" value="Receptor-like protein kinase 4"/>
    <property type="match status" value="1"/>
</dbReference>
<evidence type="ECO:0000256" key="8">
    <source>
        <dbReference type="ARBA" id="ARBA00022475"/>
    </source>
</evidence>
<keyword evidence="14" id="KW-0732">Signal</keyword>
<dbReference type="PROSITE" id="PS50927">
    <property type="entry name" value="BULB_LECTIN"/>
    <property type="match status" value="1"/>
</dbReference>
<dbReference type="SMART" id="SM00220">
    <property type="entry name" value="S_TKc"/>
    <property type="match status" value="1"/>
</dbReference>
<dbReference type="InterPro" id="IPR000858">
    <property type="entry name" value="S_locus_glycoprot_dom"/>
</dbReference>
<keyword evidence="7" id="KW-0158">Chromosome</keyword>
<accession>A0AA38T8F4</accession>
<keyword evidence="23 36" id="KW-1133">Transmembrane helix</keyword>
<evidence type="ECO:0000256" key="25">
    <source>
        <dbReference type="ARBA" id="ARBA00023157"/>
    </source>
</evidence>
<evidence type="ECO:0000256" key="29">
    <source>
        <dbReference type="ARBA" id="ARBA00023242"/>
    </source>
</evidence>
<evidence type="ECO:0000256" key="32">
    <source>
        <dbReference type="ARBA" id="ARBA00042738"/>
    </source>
</evidence>
<evidence type="ECO:0000256" key="11">
    <source>
        <dbReference type="ARBA" id="ARBA00022679"/>
    </source>
</evidence>
<dbReference type="PROSITE" id="PS00108">
    <property type="entry name" value="PROTEIN_KINASE_ST"/>
    <property type="match status" value="1"/>
</dbReference>
<keyword evidence="19" id="KW-0378">Hydrolase</keyword>
<keyword evidence="24 36" id="KW-0472">Membrane</keyword>
<keyword evidence="8" id="KW-1003">Cell membrane</keyword>
<keyword evidence="26" id="KW-0675">Receptor</keyword>
<dbReference type="GO" id="GO:0000781">
    <property type="term" value="C:chromosome, telomeric region"/>
    <property type="evidence" value="ECO:0007669"/>
    <property type="project" value="UniProtKB-SubCell"/>
</dbReference>
<evidence type="ECO:0000256" key="14">
    <source>
        <dbReference type="ARBA" id="ARBA00022729"/>
    </source>
</evidence>
<keyword evidence="18" id="KW-0418">Kinase</keyword>
<dbReference type="GO" id="GO:0004674">
    <property type="term" value="F:protein serine/threonine kinase activity"/>
    <property type="evidence" value="ECO:0007669"/>
    <property type="project" value="UniProtKB-KW"/>
</dbReference>
<feature type="domain" description="Apple" evidence="39">
    <location>
        <begin position="770"/>
        <end position="846"/>
    </location>
</feature>
<dbReference type="Pfam" id="PF00069">
    <property type="entry name" value="Pkinase"/>
    <property type="match status" value="1"/>
</dbReference>
<dbReference type="GO" id="GO:0005634">
    <property type="term" value="C:nucleus"/>
    <property type="evidence" value="ECO:0007669"/>
    <property type="project" value="UniProtKB-SubCell"/>
</dbReference>
<dbReference type="PROSITE" id="PS00107">
    <property type="entry name" value="PROTEIN_KINASE_ATP"/>
    <property type="match status" value="1"/>
</dbReference>
<dbReference type="CDD" id="cd14066">
    <property type="entry name" value="STKc_IRAK"/>
    <property type="match status" value="1"/>
</dbReference>
<keyword evidence="17" id="KW-0227">DNA damage</keyword>
<evidence type="ECO:0000256" key="27">
    <source>
        <dbReference type="ARBA" id="ARBA00023180"/>
    </source>
</evidence>
<dbReference type="CDD" id="cd01098">
    <property type="entry name" value="PAN_AP_plant"/>
    <property type="match status" value="1"/>
</dbReference>
<dbReference type="InterPro" id="IPR003609">
    <property type="entry name" value="Pan_app"/>
</dbReference>
<organism evidence="40 41">
    <name type="scientific">Centaurea solstitialis</name>
    <name type="common">yellow star-thistle</name>
    <dbReference type="NCBI Taxonomy" id="347529"/>
    <lineage>
        <taxon>Eukaryota</taxon>
        <taxon>Viridiplantae</taxon>
        <taxon>Streptophyta</taxon>
        <taxon>Embryophyta</taxon>
        <taxon>Tracheophyta</taxon>
        <taxon>Spermatophyta</taxon>
        <taxon>Magnoliopsida</taxon>
        <taxon>eudicotyledons</taxon>
        <taxon>Gunneridae</taxon>
        <taxon>Pentapetalae</taxon>
        <taxon>asterids</taxon>
        <taxon>campanulids</taxon>
        <taxon>Asterales</taxon>
        <taxon>Asteraceae</taxon>
        <taxon>Carduoideae</taxon>
        <taxon>Cardueae</taxon>
        <taxon>Centaureinae</taxon>
        <taxon>Centaurea</taxon>
    </lineage>
</organism>
<dbReference type="EC" id="3.5.2.6" evidence="6"/>
<dbReference type="InterPro" id="IPR008271">
    <property type="entry name" value="Ser/Thr_kinase_AS"/>
</dbReference>
<keyword evidence="13" id="KW-0540">Nuclease</keyword>
<dbReference type="FunFam" id="1.10.510.10:FF:000227">
    <property type="entry name" value="Serine/threonine-protein kinase"/>
    <property type="match status" value="1"/>
</dbReference>
<dbReference type="Gene3D" id="2.90.10.10">
    <property type="entry name" value="Bulb-type lectin domain"/>
    <property type="match status" value="1"/>
</dbReference>
<evidence type="ECO:0000256" key="30">
    <source>
        <dbReference type="ARBA" id="ARBA00039555"/>
    </source>
</evidence>
<dbReference type="GO" id="GO:0005886">
    <property type="term" value="C:plasma membrane"/>
    <property type="evidence" value="ECO:0007669"/>
    <property type="project" value="UniProtKB-SubCell"/>
</dbReference>
<dbReference type="Proteomes" id="UP001172457">
    <property type="component" value="Chromosome 5"/>
</dbReference>
<protein>
    <recommendedName>
        <fullName evidence="30">5' exonuclease Apollo</fullName>
        <ecNumber evidence="5">2.7.11.1</ecNumber>
        <ecNumber evidence="6">3.5.2.6</ecNumber>
    </recommendedName>
    <alternativeName>
        <fullName evidence="31">DNA cross-link repair 1B protein</fullName>
    </alternativeName>
    <alternativeName>
        <fullName evidence="32">SNM1 homolog B</fullName>
    </alternativeName>
</protein>